<dbReference type="EMBL" id="JBJJXI010000122">
    <property type="protein sequence ID" value="KAL3389728.1"/>
    <property type="molecule type" value="Genomic_DNA"/>
</dbReference>
<keyword evidence="2" id="KW-1185">Reference proteome</keyword>
<evidence type="ECO:0000313" key="1">
    <source>
        <dbReference type="EMBL" id="KAL3389728.1"/>
    </source>
</evidence>
<reference evidence="1 2" key="1">
    <citation type="journal article" date="2024" name="bioRxiv">
        <title>A reference genome for Trichogramma kaykai: A tiny desert-dwelling parasitoid wasp with competing sex-ratio distorters.</title>
        <authorList>
            <person name="Culotta J."/>
            <person name="Lindsey A.R."/>
        </authorList>
    </citation>
    <scope>NUCLEOTIDE SEQUENCE [LARGE SCALE GENOMIC DNA]</scope>
    <source>
        <strain evidence="1 2">KSX58</strain>
    </source>
</reference>
<evidence type="ECO:0000313" key="2">
    <source>
        <dbReference type="Proteomes" id="UP001627154"/>
    </source>
</evidence>
<proteinExistence type="predicted"/>
<accession>A0ABD2WA38</accession>
<name>A0ABD2WA38_9HYME</name>
<sequence>MHFSYIKVKNYNLLKTADPKTMTQKQGVKRQDLFAANIKIFKVQGGRLLINVPKNEPRVCRFDCERLACYDSWNSEIREDIGASCRAREAAATSTIRFRKISFLLPNRMRPES</sequence>
<comment type="caution">
    <text evidence="1">The sequence shown here is derived from an EMBL/GenBank/DDBJ whole genome shotgun (WGS) entry which is preliminary data.</text>
</comment>
<gene>
    <name evidence="1" type="ORF">TKK_015093</name>
</gene>
<dbReference type="Proteomes" id="UP001627154">
    <property type="component" value="Unassembled WGS sequence"/>
</dbReference>
<organism evidence="1 2">
    <name type="scientific">Trichogramma kaykai</name>
    <dbReference type="NCBI Taxonomy" id="54128"/>
    <lineage>
        <taxon>Eukaryota</taxon>
        <taxon>Metazoa</taxon>
        <taxon>Ecdysozoa</taxon>
        <taxon>Arthropoda</taxon>
        <taxon>Hexapoda</taxon>
        <taxon>Insecta</taxon>
        <taxon>Pterygota</taxon>
        <taxon>Neoptera</taxon>
        <taxon>Endopterygota</taxon>
        <taxon>Hymenoptera</taxon>
        <taxon>Apocrita</taxon>
        <taxon>Proctotrupomorpha</taxon>
        <taxon>Chalcidoidea</taxon>
        <taxon>Trichogrammatidae</taxon>
        <taxon>Trichogramma</taxon>
    </lineage>
</organism>
<dbReference type="AlphaFoldDB" id="A0ABD2WA38"/>
<protein>
    <submittedName>
        <fullName evidence="1">Uncharacterized protein</fullName>
    </submittedName>
</protein>